<evidence type="ECO:0000313" key="4">
    <source>
        <dbReference type="Proteomes" id="UP000070720"/>
    </source>
</evidence>
<feature type="signal peptide" evidence="1">
    <location>
        <begin position="1"/>
        <end position="19"/>
    </location>
</feature>
<reference evidence="3" key="4">
    <citation type="submission" date="2017-01" db="UniProtKB">
        <authorList>
            <consortium name="EnsemblFungi"/>
        </authorList>
    </citation>
    <scope>IDENTIFICATION</scope>
    <source>
        <strain evidence="3">PH-1 / ATCC MYA-4620 / FGSC 9075 / NRRL 31084</strain>
    </source>
</reference>
<accession>A0A0E0SIZ5</accession>
<evidence type="ECO:0000313" key="2">
    <source>
        <dbReference type="EMBL" id="CEF86408.1"/>
    </source>
</evidence>
<dbReference type="Proteomes" id="UP000070720">
    <property type="component" value="Chromosome 3"/>
</dbReference>
<accession>A0A098DZV6</accession>
<keyword evidence="4" id="KW-1185">Reference proteome</keyword>
<feature type="chain" id="PRO_5010018755" evidence="1">
    <location>
        <begin position="20"/>
        <end position="63"/>
    </location>
</feature>
<name>A0A098DZV6_GIBZE</name>
<evidence type="ECO:0000313" key="3">
    <source>
        <dbReference type="EnsemblFungi" id="CEF86408"/>
    </source>
</evidence>
<evidence type="ECO:0000256" key="1">
    <source>
        <dbReference type="SAM" id="SignalP"/>
    </source>
</evidence>
<dbReference type="EnsemblFungi" id="CEF86408">
    <property type="protein sequence ID" value="CEF86408"/>
    <property type="gene ID" value="FGRRES_15350"/>
</dbReference>
<sequence>MSLRLAGSFAFCLCTSTLGFHHQLVGCPSPRLFPCLVQTPSIMDSSRGLAVETNLVKHDPGSI</sequence>
<organism evidence="2 4">
    <name type="scientific">Gibberella zeae (strain ATCC MYA-4620 / CBS 123657 / FGSC 9075 / NRRL 31084 / PH-1)</name>
    <name type="common">Wheat head blight fungus</name>
    <name type="synonym">Fusarium graminearum</name>
    <dbReference type="NCBI Taxonomy" id="229533"/>
    <lineage>
        <taxon>Eukaryota</taxon>
        <taxon>Fungi</taxon>
        <taxon>Dikarya</taxon>
        <taxon>Ascomycota</taxon>
        <taxon>Pezizomycotina</taxon>
        <taxon>Sordariomycetes</taxon>
        <taxon>Hypocreomycetidae</taxon>
        <taxon>Hypocreales</taxon>
        <taxon>Nectriaceae</taxon>
        <taxon>Fusarium</taxon>
    </lineage>
</organism>
<dbReference type="VEuPathDB" id="FungiDB:FGRAMPH1_01G20255"/>
<reference evidence="2 4" key="3">
    <citation type="journal article" date="2015" name="BMC Genomics">
        <title>The completed genome sequence of the pathogenic ascomycete fungus Fusarium graminearum.</title>
        <authorList>
            <person name="King R."/>
            <person name="Urban M."/>
            <person name="Hammond-Kosack M.C."/>
            <person name="Hassani-Pak K."/>
            <person name="Hammond-Kosack K.E."/>
        </authorList>
    </citation>
    <scope>NUCLEOTIDE SEQUENCE [LARGE SCALE GENOMIC DNA]</scope>
    <source>
        <strain evidence="4">ATCC MYA-4620 / CBS 123657 / FGSC 9075 / NRRL 31084 / PH-1</strain>
        <strain evidence="2">PH-1</strain>
    </source>
</reference>
<protein>
    <submittedName>
        <fullName evidence="2">Chromosome 3, complete genome</fullName>
    </submittedName>
</protein>
<gene>
    <name evidence="2" type="ORF">FGRAMPH1_01T20255</name>
</gene>
<keyword evidence="1" id="KW-0732">Signal</keyword>
<reference evidence="3 4" key="2">
    <citation type="journal article" date="2010" name="Nature">
        <title>Comparative genomics reveals mobile pathogenicity chromosomes in Fusarium.</title>
        <authorList>
            <person name="Ma L.J."/>
            <person name="van der Does H.C."/>
            <person name="Borkovich K.A."/>
            <person name="Coleman J.J."/>
            <person name="Daboussi M.J."/>
            <person name="Di Pietro A."/>
            <person name="Dufresne M."/>
            <person name="Freitag M."/>
            <person name="Grabherr M."/>
            <person name="Henrissat B."/>
            <person name="Houterman P.M."/>
            <person name="Kang S."/>
            <person name="Shim W.B."/>
            <person name="Woloshuk C."/>
            <person name="Xie X."/>
            <person name="Xu J.R."/>
            <person name="Antoniw J."/>
            <person name="Baker S.E."/>
            <person name="Bluhm B.H."/>
            <person name="Breakspear A."/>
            <person name="Brown D.W."/>
            <person name="Butchko R.A."/>
            <person name="Chapman S."/>
            <person name="Coulson R."/>
            <person name="Coutinho P.M."/>
            <person name="Danchin E.G."/>
            <person name="Diener A."/>
            <person name="Gale L.R."/>
            <person name="Gardiner D.M."/>
            <person name="Goff S."/>
            <person name="Hammond-Kosack K.E."/>
            <person name="Hilburn K."/>
            <person name="Hua-Van A."/>
            <person name="Jonkers W."/>
            <person name="Kazan K."/>
            <person name="Kodira C.D."/>
            <person name="Koehrsen M."/>
            <person name="Kumar L."/>
            <person name="Lee Y.H."/>
            <person name="Li L."/>
            <person name="Manners J.M."/>
            <person name="Miranda-Saavedra D."/>
            <person name="Mukherjee M."/>
            <person name="Park G."/>
            <person name="Park J."/>
            <person name="Park S.Y."/>
            <person name="Proctor R.H."/>
            <person name="Regev A."/>
            <person name="Ruiz-Roldan M.C."/>
            <person name="Sain D."/>
            <person name="Sakthikumar S."/>
            <person name="Sykes S."/>
            <person name="Schwartz D.C."/>
            <person name="Turgeon B.G."/>
            <person name="Wapinski I."/>
            <person name="Yoder O."/>
            <person name="Young S."/>
            <person name="Zeng Q."/>
            <person name="Zhou S."/>
            <person name="Galagan J."/>
            <person name="Cuomo C.A."/>
            <person name="Kistler H.C."/>
            <person name="Rep M."/>
        </authorList>
    </citation>
    <scope>GENOME REANNOTATION</scope>
    <source>
        <strain evidence="4">ATCC MYA-4620 / CBS 123657 / FGSC 9075 / NRRL 31084 / PH-1</strain>
        <strain evidence="3">PH-1 / ATCC MYA-4620 / FGSC 9075 / NRRL 31084</strain>
    </source>
</reference>
<dbReference type="AlphaFoldDB" id="A0A098DZV6"/>
<reference evidence="3 4" key="1">
    <citation type="journal article" date="2007" name="Science">
        <title>The Fusarium graminearum genome reveals a link between localized polymorphism and pathogen specialization.</title>
        <authorList>
            <person name="Cuomo C.A."/>
            <person name="Gueldener U."/>
            <person name="Xu J.-R."/>
            <person name="Trail F."/>
            <person name="Turgeon B.G."/>
            <person name="Di Pietro A."/>
            <person name="Walton J.D."/>
            <person name="Ma L.-J."/>
            <person name="Baker S.E."/>
            <person name="Rep M."/>
            <person name="Adam G."/>
            <person name="Antoniw J."/>
            <person name="Baldwin T."/>
            <person name="Calvo S.E."/>
            <person name="Chang Y.-L."/>
            <person name="DeCaprio D."/>
            <person name="Gale L.R."/>
            <person name="Gnerre S."/>
            <person name="Goswami R.S."/>
            <person name="Hammond-Kosack K."/>
            <person name="Harris L.J."/>
            <person name="Hilburn K."/>
            <person name="Kennell J.C."/>
            <person name="Kroken S."/>
            <person name="Magnuson J.K."/>
            <person name="Mannhaupt G."/>
            <person name="Mauceli E.W."/>
            <person name="Mewes H.-W."/>
            <person name="Mitterbauer R."/>
            <person name="Muehlbauer G."/>
            <person name="Muensterkoetter M."/>
            <person name="Nelson D."/>
            <person name="O'Donnell K."/>
            <person name="Ouellet T."/>
            <person name="Qi W."/>
            <person name="Quesneville H."/>
            <person name="Roncero M.I.G."/>
            <person name="Seong K.-Y."/>
            <person name="Tetko I.V."/>
            <person name="Urban M."/>
            <person name="Waalwijk C."/>
            <person name="Ward T.J."/>
            <person name="Yao J."/>
            <person name="Birren B.W."/>
            <person name="Kistler H.C."/>
        </authorList>
    </citation>
    <scope>NUCLEOTIDE SEQUENCE [LARGE SCALE GENOMIC DNA]</scope>
    <source>
        <strain evidence="4">ATCC MYA-4620 / CBS 123657 / FGSC 9075 / NRRL 31084 / PH-1</strain>
        <strain evidence="3">PH-1 / ATCC MYA-4620 / FGSC 9075 / NRRL 31084</strain>
    </source>
</reference>
<dbReference type="EMBL" id="HG970334">
    <property type="protein sequence ID" value="CEF86408.1"/>
    <property type="molecule type" value="Genomic_DNA"/>
</dbReference>
<dbReference type="InParanoid" id="A0A098DZV6"/>
<proteinExistence type="predicted"/>